<protein>
    <submittedName>
        <fullName evidence="2">Glycerophosphodiester phosphodiesterase</fullName>
    </submittedName>
</protein>
<dbReference type="Proteomes" id="UP000251075">
    <property type="component" value="Unassembled WGS sequence"/>
</dbReference>
<dbReference type="Pfam" id="PF03009">
    <property type="entry name" value="GDPD"/>
    <property type="match status" value="1"/>
</dbReference>
<dbReference type="NCBIfam" id="NF006989">
    <property type="entry name" value="PRK09454.1"/>
    <property type="match status" value="1"/>
</dbReference>
<dbReference type="GO" id="GO:0006629">
    <property type="term" value="P:lipid metabolic process"/>
    <property type="evidence" value="ECO:0007669"/>
    <property type="project" value="InterPro"/>
</dbReference>
<proteinExistence type="predicted"/>
<dbReference type="PROSITE" id="PS51704">
    <property type="entry name" value="GP_PDE"/>
    <property type="match status" value="1"/>
</dbReference>
<accession>A0A364P1A7</accession>
<dbReference type="EMBL" id="PGTO01000002">
    <property type="protein sequence ID" value="RAU23093.1"/>
    <property type="molecule type" value="Genomic_DNA"/>
</dbReference>
<name>A0A364P1A7_9PROT</name>
<feature type="domain" description="GP-PDE" evidence="1">
    <location>
        <begin position="4"/>
        <end position="238"/>
    </location>
</feature>
<evidence type="ECO:0000259" key="1">
    <source>
        <dbReference type="PROSITE" id="PS51704"/>
    </source>
</evidence>
<dbReference type="Gene3D" id="3.20.20.190">
    <property type="entry name" value="Phosphatidylinositol (PI) phosphodiesterase"/>
    <property type="match status" value="1"/>
</dbReference>
<evidence type="ECO:0000313" key="3">
    <source>
        <dbReference type="Proteomes" id="UP000251075"/>
    </source>
</evidence>
<evidence type="ECO:0000313" key="2">
    <source>
        <dbReference type="EMBL" id="RAU23093.1"/>
    </source>
</evidence>
<dbReference type="PANTHER" id="PTHR46211:SF1">
    <property type="entry name" value="GLYCEROPHOSPHODIESTER PHOSPHODIESTERASE, CYTOPLASMIC"/>
    <property type="match status" value="1"/>
</dbReference>
<sequence length="238" mass="25445">MILPPVIGHRGACGVAPENTLASFRRAAALGAAMVEFDVRLSADGHPVVFHDDDLDRTSTGTGPVAAQGLDRIKTLDAGSWFGPDFAGESVPTLDEVLRLCLDLGLGINMEIKPDAGREGETGRVALDHALALWPDNRPLPLISSFAWDCLEVARATAPEWPRGLLVGAIPADWRSHAERYGCKAIHADHRDLDAGRVAEVTSSGLCVLAYTVNDARREEALRGMGVSSVFTDFPHSS</sequence>
<gene>
    <name evidence="2" type="ORF">CU669_02705</name>
</gene>
<dbReference type="RefSeq" id="WP_112142289.1">
    <property type="nucleotide sequence ID" value="NZ_PGTO01000002.1"/>
</dbReference>
<dbReference type="AlphaFoldDB" id="A0A364P1A7"/>
<keyword evidence="3" id="KW-1185">Reference proteome</keyword>
<dbReference type="OrthoDB" id="9787897at2"/>
<dbReference type="PANTHER" id="PTHR46211">
    <property type="entry name" value="GLYCEROPHOSPHORYL DIESTER PHOSPHODIESTERASE"/>
    <property type="match status" value="1"/>
</dbReference>
<comment type="caution">
    <text evidence="2">The sequence shown here is derived from an EMBL/GenBank/DDBJ whole genome shotgun (WGS) entry which is preliminary data.</text>
</comment>
<dbReference type="InterPro" id="IPR017946">
    <property type="entry name" value="PLC-like_Pdiesterase_TIM-brl"/>
</dbReference>
<dbReference type="CDD" id="cd08562">
    <property type="entry name" value="GDPD_EcUgpQ_like"/>
    <property type="match status" value="1"/>
</dbReference>
<organism evidence="2 3">
    <name type="scientific">Paramagnetospirillum kuznetsovii</name>
    <dbReference type="NCBI Taxonomy" id="2053833"/>
    <lineage>
        <taxon>Bacteria</taxon>
        <taxon>Pseudomonadati</taxon>
        <taxon>Pseudomonadota</taxon>
        <taxon>Alphaproteobacteria</taxon>
        <taxon>Rhodospirillales</taxon>
        <taxon>Magnetospirillaceae</taxon>
        <taxon>Paramagnetospirillum</taxon>
    </lineage>
</organism>
<dbReference type="GO" id="GO:0008081">
    <property type="term" value="F:phosphoric diester hydrolase activity"/>
    <property type="evidence" value="ECO:0007669"/>
    <property type="project" value="InterPro"/>
</dbReference>
<reference evidence="2 3" key="1">
    <citation type="submission" date="2017-11" db="EMBL/GenBank/DDBJ databases">
        <title>Draft genome sequence of magnetotactic bacterium Magnetospirillum kuznetsovii LBB-42.</title>
        <authorList>
            <person name="Grouzdev D.S."/>
            <person name="Rysina M.S."/>
            <person name="Baslerov R.V."/>
            <person name="Koziaeva V."/>
        </authorList>
    </citation>
    <scope>NUCLEOTIDE SEQUENCE [LARGE SCALE GENOMIC DNA]</scope>
    <source>
        <strain evidence="2 3">LBB-42</strain>
    </source>
</reference>
<dbReference type="SUPFAM" id="SSF51695">
    <property type="entry name" value="PLC-like phosphodiesterases"/>
    <property type="match status" value="1"/>
</dbReference>
<dbReference type="InterPro" id="IPR030395">
    <property type="entry name" value="GP_PDE_dom"/>
</dbReference>